<feature type="transmembrane region" description="Helical" evidence="1">
    <location>
        <begin position="179"/>
        <end position="199"/>
    </location>
</feature>
<feature type="transmembrane region" description="Helical" evidence="1">
    <location>
        <begin position="53"/>
        <end position="74"/>
    </location>
</feature>
<proteinExistence type="predicted"/>
<feature type="transmembrane region" description="Helical" evidence="1">
    <location>
        <begin position="122"/>
        <end position="139"/>
    </location>
</feature>
<feature type="transmembrane region" description="Helical" evidence="1">
    <location>
        <begin position="145"/>
        <end position="167"/>
    </location>
</feature>
<keyword evidence="1" id="KW-0472">Membrane</keyword>
<dbReference type="Proteomes" id="UP001165135">
    <property type="component" value="Unassembled WGS sequence"/>
</dbReference>
<evidence type="ECO:0008006" key="4">
    <source>
        <dbReference type="Google" id="ProtNLM"/>
    </source>
</evidence>
<organism evidence="2 3">
    <name type="scientific">Actinoallomurus iriomotensis</name>
    <dbReference type="NCBI Taxonomy" id="478107"/>
    <lineage>
        <taxon>Bacteria</taxon>
        <taxon>Bacillati</taxon>
        <taxon>Actinomycetota</taxon>
        <taxon>Actinomycetes</taxon>
        <taxon>Streptosporangiales</taxon>
        <taxon>Thermomonosporaceae</taxon>
        <taxon>Actinoallomurus</taxon>
    </lineage>
</organism>
<evidence type="ECO:0000313" key="2">
    <source>
        <dbReference type="EMBL" id="GLY75831.1"/>
    </source>
</evidence>
<feature type="transmembrane region" description="Helical" evidence="1">
    <location>
        <begin position="15"/>
        <end position="32"/>
    </location>
</feature>
<gene>
    <name evidence="2" type="ORF">Airi01_040980</name>
</gene>
<accession>A0A9W6VRP5</accession>
<reference evidence="2" key="1">
    <citation type="submission" date="2023-03" db="EMBL/GenBank/DDBJ databases">
        <title>Actinoallomurus iriomotensis NBRC 103681.</title>
        <authorList>
            <person name="Ichikawa N."/>
            <person name="Sato H."/>
            <person name="Tonouchi N."/>
        </authorList>
    </citation>
    <scope>NUCLEOTIDE SEQUENCE</scope>
    <source>
        <strain evidence="2">NBRC 103681</strain>
    </source>
</reference>
<evidence type="ECO:0000256" key="1">
    <source>
        <dbReference type="SAM" id="Phobius"/>
    </source>
</evidence>
<dbReference type="AlphaFoldDB" id="A0A9W6VRP5"/>
<comment type="caution">
    <text evidence="2">The sequence shown here is derived from an EMBL/GenBank/DDBJ whole genome shotgun (WGS) entry which is preliminary data.</text>
</comment>
<dbReference type="EMBL" id="BSTJ01000004">
    <property type="protein sequence ID" value="GLY75831.1"/>
    <property type="molecule type" value="Genomic_DNA"/>
</dbReference>
<evidence type="ECO:0000313" key="3">
    <source>
        <dbReference type="Proteomes" id="UP001165135"/>
    </source>
</evidence>
<keyword evidence="1" id="KW-0812">Transmembrane</keyword>
<keyword evidence="1" id="KW-1133">Transmembrane helix</keyword>
<feature type="transmembrane region" description="Helical" evidence="1">
    <location>
        <begin position="86"/>
        <end position="110"/>
    </location>
</feature>
<sequence length="223" mass="23672">MNGLLWYSTRATGEVALLFLTGVVVLGVLSAVRFGGRRVPRFVIAGMHRNLTLAGLGFLAVHAGTAILDSYAPIDLADAVVPFASAYRPIWLGLGTVAFDTLLILTVTSLLRTRIGVRRWRVLHWSAYACWVTAFVHALGTGSDVRVPVFLLLAGVCGAVVLAVVAWRIAAPGPRRRGLRAGAALTALIVLVFVIGWSADGPLRPGWAKRAGTPARTPDSAGR</sequence>
<dbReference type="RefSeq" id="WP_285623318.1">
    <property type="nucleotide sequence ID" value="NZ_BSTJ01000004.1"/>
</dbReference>
<name>A0A9W6VRP5_9ACTN</name>
<protein>
    <recommendedName>
        <fullName evidence="4">Ferric reductase</fullName>
    </recommendedName>
</protein>